<dbReference type="Proteomes" id="UP000828390">
    <property type="component" value="Unassembled WGS sequence"/>
</dbReference>
<comment type="caution">
    <text evidence="1">The sequence shown here is derived from an EMBL/GenBank/DDBJ whole genome shotgun (WGS) entry which is preliminary data.</text>
</comment>
<keyword evidence="2" id="KW-1185">Reference proteome</keyword>
<evidence type="ECO:0000313" key="1">
    <source>
        <dbReference type="EMBL" id="KAH3777890.1"/>
    </source>
</evidence>
<gene>
    <name evidence="1" type="ORF">DPMN_179338</name>
</gene>
<name>A0A9D4IKP2_DREPO</name>
<dbReference type="EMBL" id="JAIWYP010000009">
    <property type="protein sequence ID" value="KAH3777890.1"/>
    <property type="molecule type" value="Genomic_DNA"/>
</dbReference>
<reference evidence="1" key="1">
    <citation type="journal article" date="2019" name="bioRxiv">
        <title>The Genome of the Zebra Mussel, Dreissena polymorpha: A Resource for Invasive Species Research.</title>
        <authorList>
            <person name="McCartney M.A."/>
            <person name="Auch B."/>
            <person name="Kono T."/>
            <person name="Mallez S."/>
            <person name="Zhang Y."/>
            <person name="Obille A."/>
            <person name="Becker A."/>
            <person name="Abrahante J.E."/>
            <person name="Garbe J."/>
            <person name="Badalamenti J.P."/>
            <person name="Herman A."/>
            <person name="Mangelson H."/>
            <person name="Liachko I."/>
            <person name="Sullivan S."/>
            <person name="Sone E.D."/>
            <person name="Koren S."/>
            <person name="Silverstein K.A.T."/>
            <person name="Beckman K.B."/>
            <person name="Gohl D.M."/>
        </authorList>
    </citation>
    <scope>NUCLEOTIDE SEQUENCE</scope>
    <source>
        <strain evidence="1">Duluth1</strain>
        <tissue evidence="1">Whole animal</tissue>
    </source>
</reference>
<sequence length="107" mass="12083">MMTSIAHHIVVKSYDDTIAHHRFTHNLCGTTYDGQNAITQGFGNAQGTTDDVRRTKMRSHKNLEICKVRRTTYDGQNPITQGFGNMQGTTDGVRRTKCNHTNINNFL</sequence>
<dbReference type="AlphaFoldDB" id="A0A9D4IKP2"/>
<protein>
    <submittedName>
        <fullName evidence="1">Uncharacterized protein</fullName>
    </submittedName>
</protein>
<reference evidence="1" key="2">
    <citation type="submission" date="2020-11" db="EMBL/GenBank/DDBJ databases">
        <authorList>
            <person name="McCartney M.A."/>
            <person name="Auch B."/>
            <person name="Kono T."/>
            <person name="Mallez S."/>
            <person name="Becker A."/>
            <person name="Gohl D.M."/>
            <person name="Silverstein K.A.T."/>
            <person name="Koren S."/>
            <person name="Bechman K.B."/>
            <person name="Herman A."/>
            <person name="Abrahante J.E."/>
            <person name="Garbe J."/>
        </authorList>
    </citation>
    <scope>NUCLEOTIDE SEQUENCE</scope>
    <source>
        <strain evidence="1">Duluth1</strain>
        <tissue evidence="1">Whole animal</tissue>
    </source>
</reference>
<proteinExistence type="predicted"/>
<accession>A0A9D4IKP2</accession>
<organism evidence="1 2">
    <name type="scientific">Dreissena polymorpha</name>
    <name type="common">Zebra mussel</name>
    <name type="synonym">Mytilus polymorpha</name>
    <dbReference type="NCBI Taxonomy" id="45954"/>
    <lineage>
        <taxon>Eukaryota</taxon>
        <taxon>Metazoa</taxon>
        <taxon>Spiralia</taxon>
        <taxon>Lophotrochozoa</taxon>
        <taxon>Mollusca</taxon>
        <taxon>Bivalvia</taxon>
        <taxon>Autobranchia</taxon>
        <taxon>Heteroconchia</taxon>
        <taxon>Euheterodonta</taxon>
        <taxon>Imparidentia</taxon>
        <taxon>Neoheterodontei</taxon>
        <taxon>Myida</taxon>
        <taxon>Dreissenoidea</taxon>
        <taxon>Dreissenidae</taxon>
        <taxon>Dreissena</taxon>
    </lineage>
</organism>
<evidence type="ECO:0000313" key="2">
    <source>
        <dbReference type="Proteomes" id="UP000828390"/>
    </source>
</evidence>